<sequence>MAAAPLSTDYRTLVQGIQTTISDTLTTVLGNATEFVAFTNQGNFTVPSFELQDLTRFLTDAFNAYLISHSLDQSGISITVGVDTDPVELSTNATRSNLPYTLGDCANGRNAQGVCDAWLYSDTYKSSFALQSAVAASTNYGDTITRLLASNLTTGKLLFEMPYACRLNGVVGGPANVRIDAAGVNTFCINTLAPLVWDKQCHASPSADENSNCEFVGVEKQGPFWFDSRDGKHFVPYSYLGPAIAQEDSGITRS</sequence>
<evidence type="ECO:0000313" key="2">
    <source>
        <dbReference type="Proteomes" id="UP001161017"/>
    </source>
</evidence>
<proteinExistence type="predicted"/>
<organism evidence="1 2">
    <name type="scientific">Ramalina farinacea</name>
    <dbReference type="NCBI Taxonomy" id="258253"/>
    <lineage>
        <taxon>Eukaryota</taxon>
        <taxon>Fungi</taxon>
        <taxon>Dikarya</taxon>
        <taxon>Ascomycota</taxon>
        <taxon>Pezizomycotina</taxon>
        <taxon>Lecanoromycetes</taxon>
        <taxon>OSLEUM clade</taxon>
        <taxon>Lecanoromycetidae</taxon>
        <taxon>Lecanorales</taxon>
        <taxon>Lecanorineae</taxon>
        <taxon>Ramalinaceae</taxon>
        <taxon>Ramalina</taxon>
    </lineage>
</organism>
<dbReference type="AlphaFoldDB" id="A0AA43QQ87"/>
<comment type="caution">
    <text evidence="1">The sequence shown here is derived from an EMBL/GenBank/DDBJ whole genome shotgun (WGS) entry which is preliminary data.</text>
</comment>
<reference evidence="1" key="1">
    <citation type="journal article" date="2023" name="Genome Biol. Evol.">
        <title>First Whole Genome Sequence and Flow Cytometry Genome Size Data for the Lichen-Forming Fungus Ramalina farinacea (Ascomycota).</title>
        <authorList>
            <person name="Llewellyn T."/>
            <person name="Mian S."/>
            <person name="Hill R."/>
            <person name="Leitch I.J."/>
            <person name="Gaya E."/>
        </authorList>
    </citation>
    <scope>NUCLEOTIDE SEQUENCE</scope>
    <source>
        <strain evidence="1">LIQ254RAFAR</strain>
    </source>
</reference>
<evidence type="ECO:0000313" key="1">
    <source>
        <dbReference type="EMBL" id="MDI1489559.1"/>
    </source>
</evidence>
<keyword evidence="2" id="KW-1185">Reference proteome</keyword>
<dbReference type="Proteomes" id="UP001161017">
    <property type="component" value="Unassembled WGS sequence"/>
</dbReference>
<accession>A0AA43QQ87</accession>
<gene>
    <name evidence="1" type="ORF">OHK93_000756</name>
</gene>
<protein>
    <submittedName>
        <fullName evidence="1">Uncharacterized protein</fullName>
    </submittedName>
</protein>
<dbReference type="EMBL" id="JAPUFD010000010">
    <property type="protein sequence ID" value="MDI1489559.1"/>
    <property type="molecule type" value="Genomic_DNA"/>
</dbReference>
<name>A0AA43QQ87_9LECA</name>